<evidence type="ECO:0000259" key="2">
    <source>
        <dbReference type="Pfam" id="PF00078"/>
    </source>
</evidence>
<dbReference type="CDD" id="cd01647">
    <property type="entry name" value="RT_LTR"/>
    <property type="match status" value="1"/>
</dbReference>
<proteinExistence type="predicted"/>
<dbReference type="InterPro" id="IPR043502">
    <property type="entry name" value="DNA/RNA_pol_sf"/>
</dbReference>
<reference evidence="4" key="1">
    <citation type="submission" date="2016-04" db="EMBL/GenBank/DDBJ databases">
        <authorList>
            <person name="Evans L.H."/>
            <person name="Alamgir A."/>
            <person name="Owens N."/>
            <person name="Weber N.D."/>
            <person name="Virtaneva K."/>
            <person name="Barbian K."/>
            <person name="Babar A."/>
            <person name="Rosenke K."/>
        </authorList>
    </citation>
    <scope>NUCLEOTIDE SEQUENCE [LARGE SCALE GENOMIC DNA]</scope>
    <source>
        <strain evidence="4">CBS 101.48</strain>
    </source>
</reference>
<dbReference type="OrthoDB" id="2282011at2759"/>
<dbReference type="PANTHER" id="PTHR24559">
    <property type="entry name" value="TRANSPOSON TY3-I GAG-POL POLYPROTEIN"/>
    <property type="match status" value="1"/>
</dbReference>
<evidence type="ECO:0000256" key="1">
    <source>
        <dbReference type="SAM" id="MobiDB-lite"/>
    </source>
</evidence>
<dbReference type="PANTHER" id="PTHR24559:SF444">
    <property type="entry name" value="REVERSE TRANSCRIPTASE DOMAIN-CONTAINING PROTEIN"/>
    <property type="match status" value="1"/>
</dbReference>
<accession>A0A163MLY6</accession>
<dbReference type="InterPro" id="IPR018289">
    <property type="entry name" value="MULE_transposase_dom"/>
</dbReference>
<name>A0A163MLY6_ABSGL</name>
<keyword evidence="5" id="KW-1185">Reference proteome</keyword>
<dbReference type="Gene3D" id="3.10.10.10">
    <property type="entry name" value="HIV Type 1 Reverse Transcriptase, subunit A, domain 1"/>
    <property type="match status" value="1"/>
</dbReference>
<dbReference type="InterPro" id="IPR043128">
    <property type="entry name" value="Rev_trsase/Diguanyl_cyclase"/>
</dbReference>
<sequence length="820" mass="93922">MELPEFEEYQCVIGTDLLSPLGIFILGLAVSFDDNASFKFEEETSDIPKPDESPAGTQKEQNHFHEQIKISMSENLKIDPKSFCSVPESIVSLDTPEGKTCYKRQYPIPDKLMPLIDEAVNKWKAEGTVIQSTSNNQWNSPLTLAPKKDASGKKTKKRPCLDPRHINNLLPDDKFPIPLIREVFQKLKNSKVFTTSDLKNAFHRFQIDPKDQHKTTFTYRDEQLMFQGCPFGLKPLSSKFQRVTSLILKDMDYATSFIDDIVVYSENMEQHAMHVRAVIDKLTEVRHRIYLATIFTLFGLRLKLNLGELAENTFHAIQLPTFHVVQIPFSSPLFGCRNDRHPDMFLGRARRYRTCTVCRYRQTAPSIAPVLDEMVFLSALPIEATFFSEGPETHQEMDIYVNDDMMALDDNALVAVVSRRMTHLIKDLKDNLLVFSFITNTHTHFTKLPYSTVATIFDAIEDQIGYRHYFQRVGNPILSQSVIFYGRCMQRSDLHQPLNADDRIRQVVAVPTHDCQGEISGHIHRDQNWIHLEIDHHSNHQPQPSRRVFLTQEEVDYITANAATMTTPDLYHAAVRHFGDHITRAQVHHWRLASVESSYRRSDDQFVSARTLINEWNDRGFEEILVGLLGPLYLAGDNKVQEYHIDSTHRTNQAGCELFAVLGNVNGGGFPVAYLFFKHNRQENEDSLASGCKIPALSAMFLGMQKRGFNPGFMFCDKDISEITAITNVWGPLRVRLCLWHLKQAVDRGLSKQRGRTDPIYDVGVAFAEYPFVEMDFLPNRPVGSRLVPKANRDAIVAIMENHYCRHPLLFEGISDRKWS</sequence>
<feature type="compositionally biased region" description="Basic and acidic residues" evidence="1">
    <location>
        <begin position="41"/>
        <end position="52"/>
    </location>
</feature>
<protein>
    <recommendedName>
        <fullName evidence="6">Reverse transcriptase domain-containing protein</fullName>
    </recommendedName>
</protein>
<feature type="region of interest" description="Disordered" evidence="1">
    <location>
        <begin position="137"/>
        <end position="163"/>
    </location>
</feature>
<dbReference type="AlphaFoldDB" id="A0A163MLY6"/>
<dbReference type="STRING" id="4829.A0A163MLY6"/>
<evidence type="ECO:0000313" key="5">
    <source>
        <dbReference type="Proteomes" id="UP000078561"/>
    </source>
</evidence>
<dbReference type="InterPro" id="IPR000477">
    <property type="entry name" value="RT_dom"/>
</dbReference>
<dbReference type="Gene3D" id="3.30.70.270">
    <property type="match status" value="1"/>
</dbReference>
<dbReference type="InterPro" id="IPR053134">
    <property type="entry name" value="RNA-dir_DNA_polymerase"/>
</dbReference>
<organism evidence="4">
    <name type="scientific">Absidia glauca</name>
    <name type="common">Pin mould</name>
    <dbReference type="NCBI Taxonomy" id="4829"/>
    <lineage>
        <taxon>Eukaryota</taxon>
        <taxon>Fungi</taxon>
        <taxon>Fungi incertae sedis</taxon>
        <taxon>Mucoromycota</taxon>
        <taxon>Mucoromycotina</taxon>
        <taxon>Mucoromycetes</taxon>
        <taxon>Mucorales</taxon>
        <taxon>Cunninghamellaceae</taxon>
        <taxon>Absidia</taxon>
    </lineage>
</organism>
<evidence type="ECO:0000259" key="3">
    <source>
        <dbReference type="Pfam" id="PF10551"/>
    </source>
</evidence>
<evidence type="ECO:0008006" key="6">
    <source>
        <dbReference type="Google" id="ProtNLM"/>
    </source>
</evidence>
<dbReference type="Proteomes" id="UP000078561">
    <property type="component" value="Unassembled WGS sequence"/>
</dbReference>
<dbReference type="SUPFAM" id="SSF56672">
    <property type="entry name" value="DNA/RNA polymerases"/>
    <property type="match status" value="1"/>
</dbReference>
<evidence type="ECO:0000313" key="4">
    <source>
        <dbReference type="EMBL" id="SAM06209.1"/>
    </source>
</evidence>
<dbReference type="EMBL" id="LT554512">
    <property type="protein sequence ID" value="SAM06209.1"/>
    <property type="molecule type" value="Genomic_DNA"/>
</dbReference>
<feature type="domain" description="MULE transposase" evidence="3">
    <location>
        <begin position="644"/>
        <end position="744"/>
    </location>
</feature>
<dbReference type="Pfam" id="PF00078">
    <property type="entry name" value="RVT_1"/>
    <property type="match status" value="1"/>
</dbReference>
<gene>
    <name evidence="4" type="primary">ABSGL_12087.1 scaffold 12492</name>
</gene>
<feature type="region of interest" description="Disordered" evidence="1">
    <location>
        <begin position="41"/>
        <end position="63"/>
    </location>
</feature>
<dbReference type="Pfam" id="PF10551">
    <property type="entry name" value="MULE"/>
    <property type="match status" value="1"/>
</dbReference>
<feature type="domain" description="Reverse transcriptase" evidence="2">
    <location>
        <begin position="146"/>
        <end position="289"/>
    </location>
</feature>
<dbReference type="InParanoid" id="A0A163MLY6"/>